<evidence type="ECO:0000256" key="1">
    <source>
        <dbReference type="SAM" id="MobiDB-lite"/>
    </source>
</evidence>
<organism evidence="3 4">
    <name type="scientific">Sphagnurus paluster</name>
    <dbReference type="NCBI Taxonomy" id="117069"/>
    <lineage>
        <taxon>Eukaryota</taxon>
        <taxon>Fungi</taxon>
        <taxon>Dikarya</taxon>
        <taxon>Basidiomycota</taxon>
        <taxon>Agaricomycotina</taxon>
        <taxon>Agaricomycetes</taxon>
        <taxon>Agaricomycetidae</taxon>
        <taxon>Agaricales</taxon>
        <taxon>Tricholomatineae</taxon>
        <taxon>Lyophyllaceae</taxon>
        <taxon>Sphagnurus</taxon>
    </lineage>
</organism>
<evidence type="ECO:0000313" key="3">
    <source>
        <dbReference type="EMBL" id="KAG5634762.1"/>
    </source>
</evidence>
<reference evidence="3" key="2">
    <citation type="submission" date="2021-10" db="EMBL/GenBank/DDBJ databases">
        <title>Phylogenomics reveals ancestral predisposition of the termite-cultivated fungus Termitomyces towards a domesticated lifestyle.</title>
        <authorList>
            <person name="Auxier B."/>
            <person name="Grum-Grzhimaylo A."/>
            <person name="Cardenas M.E."/>
            <person name="Lodge J.D."/>
            <person name="Laessoe T."/>
            <person name="Pedersen O."/>
            <person name="Smith M.E."/>
            <person name="Kuyper T.W."/>
            <person name="Franco-Molano E.A."/>
            <person name="Baroni T.J."/>
            <person name="Aanen D.K."/>
        </authorList>
    </citation>
    <scope>NUCLEOTIDE SEQUENCE</scope>
    <source>
        <strain evidence="3">D49</strain>
    </source>
</reference>
<gene>
    <name evidence="3" type="ORF">H0H81_000856</name>
</gene>
<protein>
    <submittedName>
        <fullName evidence="3">Uncharacterized protein</fullName>
    </submittedName>
</protein>
<dbReference type="Pfam" id="PF11327">
    <property type="entry name" value="Egh16-like"/>
    <property type="match status" value="1"/>
</dbReference>
<dbReference type="Proteomes" id="UP000717328">
    <property type="component" value="Unassembled WGS sequence"/>
</dbReference>
<feature type="region of interest" description="Disordered" evidence="1">
    <location>
        <begin position="185"/>
        <end position="208"/>
    </location>
</feature>
<evidence type="ECO:0000313" key="4">
    <source>
        <dbReference type="Proteomes" id="UP000717328"/>
    </source>
</evidence>
<feature type="chain" id="PRO_5040276036" evidence="2">
    <location>
        <begin position="22"/>
        <end position="224"/>
    </location>
</feature>
<keyword evidence="4" id="KW-1185">Reference proteome</keyword>
<reference evidence="3" key="1">
    <citation type="submission" date="2021-02" db="EMBL/GenBank/DDBJ databases">
        <authorList>
            <person name="Nieuwenhuis M."/>
            <person name="Van De Peppel L.J.J."/>
        </authorList>
    </citation>
    <scope>NUCLEOTIDE SEQUENCE</scope>
    <source>
        <strain evidence="3">D49</strain>
    </source>
</reference>
<keyword evidence="2" id="KW-0732">Signal</keyword>
<name>A0A9P7FTB5_9AGAR</name>
<dbReference type="OrthoDB" id="3241054at2759"/>
<dbReference type="EMBL" id="JABCKI010006283">
    <property type="protein sequence ID" value="KAG5634762.1"/>
    <property type="molecule type" value="Genomic_DNA"/>
</dbReference>
<sequence length="224" mass="22879">MFSKVFAVAALVLTFTAQAHAHAAVSPALGVNGAPKRNNAQRIRGAPCGNTNVAATIDSSASVNAAADGSFSVTAINFNGGRDGSRQFTMSVDANGSGKFVAGKVTKNGVLAPTSNASEQITAVLPAGTKCTAGAGKNACIVSFKSAGNFGNCVVVKQGGAARRDDAIAAGTRAARAARRAEEVEAAVEAEDDAEEEDLEEDDHEEGDAEVIVKRSNILSWIWA</sequence>
<comment type="caution">
    <text evidence="3">The sequence shown here is derived from an EMBL/GenBank/DDBJ whole genome shotgun (WGS) entry which is preliminary data.</text>
</comment>
<feature type="signal peptide" evidence="2">
    <location>
        <begin position="1"/>
        <end position="21"/>
    </location>
</feature>
<proteinExistence type="predicted"/>
<dbReference type="AlphaFoldDB" id="A0A9P7FTB5"/>
<evidence type="ECO:0000256" key="2">
    <source>
        <dbReference type="SAM" id="SignalP"/>
    </source>
</evidence>
<accession>A0A9P7FTB5</accession>
<dbReference type="InterPro" id="IPR021476">
    <property type="entry name" value="Egh16-like"/>
</dbReference>